<dbReference type="InterPro" id="IPR002928">
    <property type="entry name" value="Myosin_tail"/>
</dbReference>
<dbReference type="PANTHER" id="PTHR46349:SF7">
    <property type="entry name" value="MYOSIN TAIL DOMAIN-CONTAINING PROTEIN"/>
    <property type="match status" value="1"/>
</dbReference>
<keyword evidence="8" id="KW-0514">Muscle protein</keyword>
<evidence type="ECO:0000256" key="7">
    <source>
        <dbReference type="ARBA" id="ARBA00023175"/>
    </source>
</evidence>
<dbReference type="PANTHER" id="PTHR46349">
    <property type="entry name" value="CINGULIN-LIKE PROTEIN 1-RELATED"/>
    <property type="match status" value="1"/>
</dbReference>
<comment type="subcellular location">
    <subcellularLocation>
        <location evidence="1">Cytoplasm</location>
        <location evidence="1">Myofibril</location>
    </subcellularLocation>
</comment>
<evidence type="ECO:0000256" key="10">
    <source>
        <dbReference type="SAM" id="MobiDB-lite"/>
    </source>
</evidence>
<dbReference type="Pfam" id="PF01576">
    <property type="entry name" value="Myosin_tail_1"/>
    <property type="match status" value="1"/>
</dbReference>
<dbReference type="EMBL" id="CAJOBC010006749">
    <property type="protein sequence ID" value="CAF3909876.1"/>
    <property type="molecule type" value="Genomic_DNA"/>
</dbReference>
<evidence type="ECO:0000256" key="9">
    <source>
        <dbReference type="SAM" id="Coils"/>
    </source>
</evidence>
<feature type="compositionally biased region" description="Polar residues" evidence="10">
    <location>
        <begin position="431"/>
        <end position="446"/>
    </location>
</feature>
<sequence length="463" mass="53412">MAHPQNTAARSKKCDICQERAGALSCTGCEQVFCKHDMIQHRQQLSRELDLVMREHNDLDKRIQHKMTGDQGGHRKLLDQINEWEKSVIDKIEDAAQQARKQVYFLLDQPAHRLRQITNDIEPIMKAEDYVETDIEYWSNQVKKLSKEIEMSDSTNIVIETAQVDWTSLIKVQEILPVNMSKTLDYGRLRNEASKVIKDERDAFIDEKRRLESRIAQLEEELEDEQTNSELNLDKHKKSALHVEQLMLDFAAEKSNNQKAEAVRANLERQNRELREKLEEFEEFSKGKSKALLGALVAKVHTLEEQLDVEVREKQKFTRSMRSIEKRLREAVSIAEESKKQADTYKEQAEKANARIRAMKRALDDLEEEVSQFNGRLRKAQREKDELDEIVTVQSSQTKTRVFNAIPDSPSYIKTHITKYYSEISDDDLQSEATNASVSETLNGGRSSAGGMVDNNSFHSGHH</sequence>
<proteinExistence type="predicted"/>
<keyword evidence="7" id="KW-0505">Motor protein</keyword>
<dbReference type="OrthoDB" id="10049096at2759"/>
<evidence type="ECO:0000313" key="14">
    <source>
        <dbReference type="Proteomes" id="UP000663829"/>
    </source>
</evidence>
<organism evidence="12 14">
    <name type="scientific">Didymodactylos carnosus</name>
    <dbReference type="NCBI Taxonomy" id="1234261"/>
    <lineage>
        <taxon>Eukaryota</taxon>
        <taxon>Metazoa</taxon>
        <taxon>Spiralia</taxon>
        <taxon>Gnathifera</taxon>
        <taxon>Rotifera</taxon>
        <taxon>Eurotatoria</taxon>
        <taxon>Bdelloidea</taxon>
        <taxon>Philodinida</taxon>
        <taxon>Philodinidae</taxon>
        <taxon>Didymodactylos</taxon>
    </lineage>
</organism>
<dbReference type="CDD" id="cd19757">
    <property type="entry name" value="Bbox1"/>
    <property type="match status" value="1"/>
</dbReference>
<comment type="caution">
    <text evidence="12">The sequence shown here is derived from an EMBL/GenBank/DDBJ whole genome shotgun (WGS) entry which is preliminary data.</text>
</comment>
<evidence type="ECO:0000256" key="4">
    <source>
        <dbReference type="ARBA" id="ARBA00022490"/>
    </source>
</evidence>
<feature type="compositionally biased region" description="Polar residues" evidence="10">
    <location>
        <begin position="454"/>
        <end position="463"/>
    </location>
</feature>
<dbReference type="GO" id="GO:0005923">
    <property type="term" value="C:bicellular tight junction"/>
    <property type="evidence" value="ECO:0007669"/>
    <property type="project" value="TreeGrafter"/>
</dbReference>
<evidence type="ECO:0000256" key="6">
    <source>
        <dbReference type="ARBA" id="ARBA00023123"/>
    </source>
</evidence>
<evidence type="ECO:0000256" key="3">
    <source>
        <dbReference type="ARBA" id="ARBA00022433"/>
    </source>
</evidence>
<keyword evidence="6" id="KW-0518">Myosin</keyword>
<name>A0A814SCM0_9BILA</name>
<feature type="coiled-coil region" evidence="9">
    <location>
        <begin position="321"/>
        <end position="390"/>
    </location>
</feature>
<keyword evidence="3" id="KW-0787">Thick filament</keyword>
<evidence type="ECO:0000256" key="5">
    <source>
        <dbReference type="ARBA" id="ARBA00023054"/>
    </source>
</evidence>
<dbReference type="Proteomes" id="UP000663829">
    <property type="component" value="Unassembled WGS sequence"/>
</dbReference>
<evidence type="ECO:0000256" key="1">
    <source>
        <dbReference type="ARBA" id="ARBA00004657"/>
    </source>
</evidence>
<gene>
    <name evidence="12" type="ORF">GPM918_LOCUS20947</name>
    <name evidence="13" type="ORF">SRO942_LOCUS20944</name>
</gene>
<reference evidence="12" key="1">
    <citation type="submission" date="2021-02" db="EMBL/GenBank/DDBJ databases">
        <authorList>
            <person name="Nowell W R."/>
        </authorList>
    </citation>
    <scope>NUCLEOTIDE SEQUENCE</scope>
</reference>
<keyword evidence="4" id="KW-0963">Cytoplasm</keyword>
<feature type="coiled-coil region" evidence="9">
    <location>
        <begin position="201"/>
        <end position="287"/>
    </location>
</feature>
<accession>A0A814SCM0</accession>
<keyword evidence="5 9" id="KW-0175">Coiled coil</keyword>
<dbReference type="GO" id="GO:0032982">
    <property type="term" value="C:myosin filament"/>
    <property type="evidence" value="ECO:0007669"/>
    <property type="project" value="UniProtKB-KW"/>
</dbReference>
<dbReference type="AlphaFoldDB" id="A0A814SCM0"/>
<dbReference type="GO" id="GO:0016459">
    <property type="term" value="C:myosin complex"/>
    <property type="evidence" value="ECO:0007669"/>
    <property type="project" value="UniProtKB-KW"/>
</dbReference>
<dbReference type="EMBL" id="CAJNOQ010006749">
    <property type="protein sequence ID" value="CAF1146286.1"/>
    <property type="molecule type" value="Genomic_DNA"/>
</dbReference>
<keyword evidence="14" id="KW-1185">Reference proteome</keyword>
<evidence type="ECO:0000256" key="8">
    <source>
        <dbReference type="ARBA" id="ARBA00023179"/>
    </source>
</evidence>
<evidence type="ECO:0000259" key="11">
    <source>
        <dbReference type="Pfam" id="PF01576"/>
    </source>
</evidence>
<dbReference type="Proteomes" id="UP000681722">
    <property type="component" value="Unassembled WGS sequence"/>
</dbReference>
<evidence type="ECO:0000313" key="12">
    <source>
        <dbReference type="EMBL" id="CAF1146286.1"/>
    </source>
</evidence>
<protein>
    <recommendedName>
        <fullName evidence="2">Paramyosin</fullName>
    </recommendedName>
</protein>
<dbReference type="GO" id="GO:0030016">
    <property type="term" value="C:myofibril"/>
    <property type="evidence" value="ECO:0007669"/>
    <property type="project" value="UniProtKB-SubCell"/>
</dbReference>
<evidence type="ECO:0000256" key="2">
    <source>
        <dbReference type="ARBA" id="ARBA00018623"/>
    </source>
</evidence>
<evidence type="ECO:0000313" key="13">
    <source>
        <dbReference type="EMBL" id="CAF3909876.1"/>
    </source>
</evidence>
<feature type="region of interest" description="Disordered" evidence="10">
    <location>
        <begin position="431"/>
        <end position="463"/>
    </location>
</feature>
<feature type="domain" description="Myosin tail" evidence="11">
    <location>
        <begin position="191"/>
        <end position="389"/>
    </location>
</feature>